<dbReference type="InterPro" id="IPR052713">
    <property type="entry name" value="FeoA"/>
</dbReference>
<protein>
    <submittedName>
        <fullName evidence="3">Ferrous iron transport protein A</fullName>
    </submittedName>
</protein>
<gene>
    <name evidence="3" type="primary">feoA-2</name>
    <name evidence="3" type="ordered locus">CT0057</name>
</gene>
<dbReference type="Gene3D" id="2.30.30.90">
    <property type="match status" value="1"/>
</dbReference>
<name>Q8KGB1_CHLTE</name>
<dbReference type="PDBsum" id="2K5F"/>
<proteinExistence type="evidence at protein level"/>
<reference evidence="3 4" key="1">
    <citation type="journal article" date="2002" name="Proc. Natl. Acad. Sci. U.S.A.">
        <title>The complete genome sequence of Chlorobium tepidum TLS, a photosynthetic, anaerobic, green-sulfur bacterium.</title>
        <authorList>
            <person name="Eisen J.A."/>
            <person name="Nelson K.E."/>
            <person name="Paulsen I.T."/>
            <person name="Heidelberg J.F."/>
            <person name="Wu M."/>
            <person name="Dodson R.J."/>
            <person name="Deboy R."/>
            <person name="Gwinn M.L."/>
            <person name="Nelson W.C."/>
            <person name="Haft D.H."/>
            <person name="Hickey E.K."/>
            <person name="Peterson J.D."/>
            <person name="Durkin A.S."/>
            <person name="Kolonay J.L."/>
            <person name="Yang F."/>
            <person name="Holt I."/>
            <person name="Umayam L.A."/>
            <person name="Mason T."/>
            <person name="Brenner M."/>
            <person name="Shea T.P."/>
            <person name="Parksey D."/>
            <person name="Nierman W.C."/>
            <person name="Feldblyum T.V."/>
            <person name="Hansen C.L."/>
            <person name="Craven M.B."/>
            <person name="Radune D."/>
            <person name="Vamathevan J."/>
            <person name="Khouri H."/>
            <person name="White O."/>
            <person name="Gruber T.M."/>
            <person name="Ketchum K.A."/>
            <person name="Venter J.C."/>
            <person name="Tettelin H."/>
            <person name="Bryant D.A."/>
            <person name="Fraser C.M."/>
        </authorList>
    </citation>
    <scope>NUCLEOTIDE SEQUENCE [LARGE SCALE GENOMIC DNA]</scope>
    <source>
        <strain evidence="4">ATCC 49652 / DSM 12025 / NBRC 103806 / TLS</strain>
    </source>
</reference>
<evidence type="ECO:0000256" key="1">
    <source>
        <dbReference type="ARBA" id="ARBA00023004"/>
    </source>
</evidence>
<dbReference type="AlphaFoldDB" id="Q8KGB1"/>
<dbReference type="HOGENOM" id="CLU_150646_12_4_10"/>
<organism evidence="3 4">
    <name type="scientific">Chlorobaculum tepidum (strain ATCC 49652 / DSM 12025 / NBRC 103806 / TLS)</name>
    <name type="common">Chlorobium tepidum</name>
    <dbReference type="NCBI Taxonomy" id="194439"/>
    <lineage>
        <taxon>Bacteria</taxon>
        <taxon>Pseudomonadati</taxon>
        <taxon>Chlorobiota</taxon>
        <taxon>Chlorobiia</taxon>
        <taxon>Chlorobiales</taxon>
        <taxon>Chlorobiaceae</taxon>
        <taxon>Chlorobaculum</taxon>
    </lineage>
</organism>
<evidence type="ECO:0000259" key="2">
    <source>
        <dbReference type="SMART" id="SM00899"/>
    </source>
</evidence>
<evidence type="ECO:0000313" key="4">
    <source>
        <dbReference type="Proteomes" id="UP000001007"/>
    </source>
</evidence>
<evidence type="ECO:0000313" key="3">
    <source>
        <dbReference type="EMBL" id="AAM71305.1"/>
    </source>
</evidence>
<dbReference type="PANTHER" id="PTHR42954:SF2">
    <property type="entry name" value="FE(2+) TRANSPORT PROTEIN A"/>
    <property type="match status" value="1"/>
</dbReference>
<keyword evidence="5" id="KW-0002">3D-structure</keyword>
<dbReference type="Proteomes" id="UP000001007">
    <property type="component" value="Chromosome"/>
</dbReference>
<dbReference type="PANTHER" id="PTHR42954">
    <property type="entry name" value="FE(2+) TRANSPORT PROTEIN A"/>
    <property type="match status" value="1"/>
</dbReference>
<evidence type="ECO:0007829" key="5">
    <source>
        <dbReference type="PDB" id="2K5F"/>
    </source>
</evidence>
<accession>Q8KGB1</accession>
<reference evidence="5" key="2">
    <citation type="submission" date="2008-06" db="PDB data bank">
        <title>Solution NMR structure of FeoA protein from Chlorobium tepidum. Northeast Structural Genomics Consortium target CtR121.</title>
        <authorList>
            <person name="Eletsky A."/>
            <person name="Sathyamoorthy B."/>
            <person name="Mills J.L."/>
            <person name="Zeri A."/>
            <person name="Zhao L."/>
            <person name="Hamilton K."/>
            <person name="Foote E.L."/>
            <person name="Xiao R."/>
            <person name="Nair R."/>
            <person name="Baran M.C."/>
            <person name="Swapna G.V.T."/>
            <person name="Acton T.B."/>
            <person name="Rost B.L."/>
            <person name="Montelione G.T."/>
            <person name="Szyperski T."/>
        </authorList>
    </citation>
    <scope>STRUCTURE BY NMR</scope>
</reference>
<dbReference type="SUPFAM" id="SSF50037">
    <property type="entry name" value="C-terminal domain of transcriptional repressors"/>
    <property type="match status" value="1"/>
</dbReference>
<dbReference type="SMR" id="Q8KGB1"/>
<dbReference type="EMBL" id="AE006470">
    <property type="protein sequence ID" value="AAM71305.1"/>
    <property type="molecule type" value="Genomic_DNA"/>
</dbReference>
<dbReference type="EnsemblBacteria" id="AAM71305">
    <property type="protein sequence ID" value="AAM71305"/>
    <property type="gene ID" value="CT0057"/>
</dbReference>
<dbReference type="PDB" id="2K5F">
    <property type="method" value="NMR"/>
    <property type="chains" value="A=1-97"/>
</dbReference>
<dbReference type="GO" id="GO:0046914">
    <property type="term" value="F:transition metal ion binding"/>
    <property type="evidence" value="ECO:0007669"/>
    <property type="project" value="InterPro"/>
</dbReference>
<keyword evidence="4" id="KW-1185">Reference proteome</keyword>
<dbReference type="KEGG" id="cte:CT0057"/>
<dbReference type="InterPro" id="IPR008988">
    <property type="entry name" value="Transcriptional_repressor_C"/>
</dbReference>
<dbReference type="eggNOG" id="COG1918">
    <property type="taxonomic scope" value="Bacteria"/>
</dbReference>
<dbReference type="RefSeq" id="WP_010931751.1">
    <property type="nucleotide sequence ID" value="NC_002932.3"/>
</dbReference>
<feature type="domain" description="Ferrous iron transporter FeoA-like" evidence="2">
    <location>
        <begin position="1"/>
        <end position="73"/>
    </location>
</feature>
<dbReference type="SMART" id="SM00899">
    <property type="entry name" value="FeoA"/>
    <property type="match status" value="1"/>
</dbReference>
<dbReference type="STRING" id="194439.CT0057"/>
<dbReference type="InterPro" id="IPR038157">
    <property type="entry name" value="FeoA_core_dom"/>
</dbReference>
<dbReference type="InterPro" id="IPR007167">
    <property type="entry name" value="Fe-transptr_FeoA-like"/>
</dbReference>
<dbReference type="EvolutionaryTrace" id="Q8KGB1"/>
<sequence>MKLSELKAGDRAEVTSVAAEPAVRRRLMDLGLVRGAKLKVLRFAPLGDPIEVNCNGMLLTMRRNEAEGITVHILAGDEGHPHGWPGFRRRHRFGKRA</sequence>
<dbReference type="Pfam" id="PF04023">
    <property type="entry name" value="FeoA"/>
    <property type="match status" value="1"/>
</dbReference>
<dbReference type="OrthoDB" id="9811076at2"/>
<keyword evidence="1" id="KW-0408">Iron</keyword>